<dbReference type="GO" id="GO:0003824">
    <property type="term" value="F:catalytic activity"/>
    <property type="evidence" value="ECO:0007669"/>
    <property type="project" value="InterPro"/>
</dbReference>
<dbReference type="Gene3D" id="3.20.20.70">
    <property type="entry name" value="Aldolase class I"/>
    <property type="match status" value="1"/>
</dbReference>
<dbReference type="InterPro" id="IPR007197">
    <property type="entry name" value="rSAM"/>
</dbReference>
<evidence type="ECO:0000256" key="1">
    <source>
        <dbReference type="ARBA" id="ARBA00022691"/>
    </source>
</evidence>
<protein>
    <recommendedName>
        <fullName evidence="5">Radical SAM core domain-containing protein</fullName>
    </recommendedName>
</protein>
<sequence length="377" mass="43667">MNKRELFNFYCKFLLGLNLIKLKLTNSRAPLMANLIITNRCNLECFYCYVDVFNPDRQHLNLQEKRVINRDNLIELVDTLYDRGCRLIVLLGGEPLMFKEIGEIIRYIKSKKMVCEIITNGYLAERYLDELALCDSVCVSLDGEKEGNDLNRGEGSFQKAVDAILLLLKHNIPVRVKAVLTHNNKNSLEFLSSFAKEKGVLLTVSVAATYDDRDYHQKDKWLEEYSKKHFLNDMLNRKKEGVPIGYSTAALDYMKSWPYDEDFIVKNDKSNHTEDFDLLRCKRKDNSLFIDADGEMYPCAFKWGKDSKNVFKDGFDAAWEQMPKHDCYACGSLPDADMTMMLNFKLENIINAVKFYTIKKNDLRQSRHTVQGAETVQ</sequence>
<dbReference type="AlphaFoldDB" id="A0A382D690"/>
<dbReference type="CDD" id="cd21109">
    <property type="entry name" value="SPASM"/>
    <property type="match status" value="1"/>
</dbReference>
<dbReference type="PANTHER" id="PTHR11228:SF7">
    <property type="entry name" value="PQQA PEPTIDE CYCLASE"/>
    <property type="match status" value="1"/>
</dbReference>
<evidence type="ECO:0000259" key="5">
    <source>
        <dbReference type="PROSITE" id="PS51918"/>
    </source>
</evidence>
<gene>
    <name evidence="6" type="ORF">METZ01_LOCUS186085</name>
</gene>
<dbReference type="InterPro" id="IPR013785">
    <property type="entry name" value="Aldolase_TIM"/>
</dbReference>
<keyword evidence="3" id="KW-0408">Iron</keyword>
<dbReference type="InterPro" id="IPR058240">
    <property type="entry name" value="rSAM_sf"/>
</dbReference>
<evidence type="ECO:0000313" key="6">
    <source>
        <dbReference type="EMBL" id="SVB33231.1"/>
    </source>
</evidence>
<organism evidence="6">
    <name type="scientific">marine metagenome</name>
    <dbReference type="NCBI Taxonomy" id="408172"/>
    <lineage>
        <taxon>unclassified sequences</taxon>
        <taxon>metagenomes</taxon>
        <taxon>ecological metagenomes</taxon>
    </lineage>
</organism>
<dbReference type="EMBL" id="UINC01037561">
    <property type="protein sequence ID" value="SVB33231.1"/>
    <property type="molecule type" value="Genomic_DNA"/>
</dbReference>
<dbReference type="GO" id="GO:0051539">
    <property type="term" value="F:4 iron, 4 sulfur cluster binding"/>
    <property type="evidence" value="ECO:0007669"/>
    <property type="project" value="UniProtKB-KW"/>
</dbReference>
<evidence type="ECO:0000256" key="2">
    <source>
        <dbReference type="ARBA" id="ARBA00022723"/>
    </source>
</evidence>
<accession>A0A382D690</accession>
<dbReference type="PROSITE" id="PS51918">
    <property type="entry name" value="RADICAL_SAM"/>
    <property type="match status" value="1"/>
</dbReference>
<dbReference type="SFLD" id="SFLDG01067">
    <property type="entry name" value="SPASM/twitch_domain_containing"/>
    <property type="match status" value="1"/>
</dbReference>
<proteinExistence type="predicted"/>
<evidence type="ECO:0000256" key="3">
    <source>
        <dbReference type="ARBA" id="ARBA00023004"/>
    </source>
</evidence>
<dbReference type="SFLD" id="SFLDS00029">
    <property type="entry name" value="Radical_SAM"/>
    <property type="match status" value="1"/>
</dbReference>
<feature type="domain" description="Radical SAM core" evidence="5">
    <location>
        <begin position="27"/>
        <end position="247"/>
    </location>
</feature>
<keyword evidence="1" id="KW-0949">S-adenosyl-L-methionine</keyword>
<dbReference type="Pfam" id="PF04055">
    <property type="entry name" value="Radical_SAM"/>
    <property type="match status" value="1"/>
</dbReference>
<evidence type="ECO:0000256" key="4">
    <source>
        <dbReference type="ARBA" id="ARBA00023014"/>
    </source>
</evidence>
<keyword evidence="2" id="KW-0479">Metal-binding</keyword>
<dbReference type="InterPro" id="IPR050377">
    <property type="entry name" value="Radical_SAM_PqqE_MftC-like"/>
</dbReference>
<keyword evidence="4" id="KW-0411">Iron-sulfur</keyword>
<name>A0A382D690_9ZZZZ</name>
<dbReference type="GO" id="GO:0046872">
    <property type="term" value="F:metal ion binding"/>
    <property type="evidence" value="ECO:0007669"/>
    <property type="project" value="UniProtKB-KW"/>
</dbReference>
<reference evidence="6" key="1">
    <citation type="submission" date="2018-05" db="EMBL/GenBank/DDBJ databases">
        <authorList>
            <person name="Lanie J.A."/>
            <person name="Ng W.-L."/>
            <person name="Kazmierczak K.M."/>
            <person name="Andrzejewski T.M."/>
            <person name="Davidsen T.M."/>
            <person name="Wayne K.J."/>
            <person name="Tettelin H."/>
            <person name="Glass J.I."/>
            <person name="Rusch D."/>
            <person name="Podicherti R."/>
            <person name="Tsui H.-C.T."/>
            <person name="Winkler M.E."/>
        </authorList>
    </citation>
    <scope>NUCLEOTIDE SEQUENCE</scope>
</reference>
<dbReference type="CDD" id="cd01335">
    <property type="entry name" value="Radical_SAM"/>
    <property type="match status" value="1"/>
</dbReference>
<dbReference type="PANTHER" id="PTHR11228">
    <property type="entry name" value="RADICAL SAM DOMAIN PROTEIN"/>
    <property type="match status" value="1"/>
</dbReference>
<dbReference type="SUPFAM" id="SSF102114">
    <property type="entry name" value="Radical SAM enzymes"/>
    <property type="match status" value="1"/>
</dbReference>